<keyword evidence="2" id="KW-0342">GTP-binding</keyword>
<dbReference type="InterPro" id="IPR001401">
    <property type="entry name" value="Dynamin_GTPase"/>
</dbReference>
<evidence type="ECO:0000259" key="4">
    <source>
        <dbReference type="PROSITE" id="PS51718"/>
    </source>
</evidence>
<dbReference type="GO" id="GO:0005737">
    <property type="term" value="C:cytoplasm"/>
    <property type="evidence" value="ECO:0007669"/>
    <property type="project" value="TreeGrafter"/>
</dbReference>
<name>A0A9N9BMK0_9GLOM</name>
<keyword evidence="1" id="KW-0547">Nucleotide-binding</keyword>
<protein>
    <submittedName>
        <fullName evidence="5">6844_t:CDS:1</fullName>
    </submittedName>
</protein>
<dbReference type="GO" id="GO:0005525">
    <property type="term" value="F:GTP binding"/>
    <property type="evidence" value="ECO:0007669"/>
    <property type="project" value="InterPro"/>
</dbReference>
<reference evidence="5" key="1">
    <citation type="submission" date="2021-06" db="EMBL/GenBank/DDBJ databases">
        <authorList>
            <person name="Kallberg Y."/>
            <person name="Tangrot J."/>
            <person name="Rosling A."/>
        </authorList>
    </citation>
    <scope>NUCLEOTIDE SEQUENCE</scope>
    <source>
        <strain evidence="5">IA702</strain>
    </source>
</reference>
<dbReference type="Pfam" id="PF00350">
    <property type="entry name" value="Dynamin_N"/>
    <property type="match status" value="1"/>
</dbReference>
<dbReference type="GO" id="GO:0008017">
    <property type="term" value="F:microtubule binding"/>
    <property type="evidence" value="ECO:0007669"/>
    <property type="project" value="TreeGrafter"/>
</dbReference>
<feature type="domain" description="GED" evidence="3">
    <location>
        <begin position="627"/>
        <end position="726"/>
    </location>
</feature>
<dbReference type="PRINTS" id="PR00195">
    <property type="entry name" value="DYNAMIN"/>
</dbReference>
<dbReference type="EMBL" id="CAJVPJ010001014">
    <property type="protein sequence ID" value="CAG8570931.1"/>
    <property type="molecule type" value="Genomic_DNA"/>
</dbReference>
<comment type="caution">
    <text evidence="5">The sequence shown here is derived from an EMBL/GenBank/DDBJ whole genome shotgun (WGS) entry which is preliminary data.</text>
</comment>
<proteinExistence type="predicted"/>
<dbReference type="InterPro" id="IPR045063">
    <property type="entry name" value="Dynamin_N"/>
</dbReference>
<dbReference type="Proteomes" id="UP000789572">
    <property type="component" value="Unassembled WGS sequence"/>
</dbReference>
<dbReference type="Pfam" id="PF01031">
    <property type="entry name" value="Dynamin_M"/>
    <property type="match status" value="2"/>
</dbReference>
<dbReference type="OrthoDB" id="5061070at2759"/>
<dbReference type="SUPFAM" id="SSF52540">
    <property type="entry name" value="P-loop containing nucleoside triphosphate hydrolases"/>
    <property type="match status" value="1"/>
</dbReference>
<dbReference type="GO" id="GO:0003924">
    <property type="term" value="F:GTPase activity"/>
    <property type="evidence" value="ECO:0007669"/>
    <property type="project" value="InterPro"/>
</dbReference>
<organism evidence="5 6">
    <name type="scientific">Paraglomus occultum</name>
    <dbReference type="NCBI Taxonomy" id="144539"/>
    <lineage>
        <taxon>Eukaryota</taxon>
        <taxon>Fungi</taxon>
        <taxon>Fungi incertae sedis</taxon>
        <taxon>Mucoromycota</taxon>
        <taxon>Glomeromycotina</taxon>
        <taxon>Glomeromycetes</taxon>
        <taxon>Paraglomerales</taxon>
        <taxon>Paraglomeraceae</taxon>
        <taxon>Paraglomus</taxon>
    </lineage>
</organism>
<dbReference type="InterPro" id="IPR000375">
    <property type="entry name" value="Dynamin_stalk"/>
</dbReference>
<evidence type="ECO:0000259" key="3">
    <source>
        <dbReference type="PROSITE" id="PS51388"/>
    </source>
</evidence>
<evidence type="ECO:0000256" key="1">
    <source>
        <dbReference type="ARBA" id="ARBA00022741"/>
    </source>
</evidence>
<dbReference type="PANTHER" id="PTHR11566">
    <property type="entry name" value="DYNAMIN"/>
    <property type="match status" value="1"/>
</dbReference>
<dbReference type="GO" id="GO:0005874">
    <property type="term" value="C:microtubule"/>
    <property type="evidence" value="ECO:0007669"/>
    <property type="project" value="TreeGrafter"/>
</dbReference>
<dbReference type="SMART" id="SM00053">
    <property type="entry name" value="DYNc"/>
    <property type="match status" value="1"/>
</dbReference>
<dbReference type="CDD" id="cd08771">
    <property type="entry name" value="DLP_1"/>
    <property type="match status" value="1"/>
</dbReference>
<dbReference type="InterPro" id="IPR020850">
    <property type="entry name" value="GED_dom"/>
</dbReference>
<dbReference type="InterPro" id="IPR003130">
    <property type="entry name" value="GED"/>
</dbReference>
<dbReference type="Gene3D" id="3.40.50.300">
    <property type="entry name" value="P-loop containing nucleotide triphosphate hydrolases"/>
    <property type="match status" value="1"/>
</dbReference>
<dbReference type="InterPro" id="IPR022812">
    <property type="entry name" value="Dynamin"/>
</dbReference>
<feature type="domain" description="Dynamin-type G" evidence="4">
    <location>
        <begin position="48"/>
        <end position="360"/>
    </location>
</feature>
<keyword evidence="6" id="KW-1185">Reference proteome</keyword>
<dbReference type="Gene3D" id="1.20.120.1240">
    <property type="entry name" value="Dynamin, middle domain"/>
    <property type="match status" value="1"/>
</dbReference>
<sequence length="726" mass="84564">MAFISRISGYYNNQDDDSIRLMNKTYTERTAKYIQLVSNLKKNFAEDFVELPQVVFCGNQSAGKTSLLEAIANVQLPRRDGTCTRCVMEIRMQETSKTSGWECSISLRVEYDENNNPLPDARRKNLGFGEAIHDPSDVHLMAYRAQKALLNPSTKHDLYLDHEPLDESKEEEDEIKFTMNTVCLSIKGPNVPNLSLVDLPGIVEHIRNVDPEVSRQLVTTIKTLARNYVKNQNSIIVATIPCKEEDENQSIHNIINEVDRHKKRTVFVLTKPDRIEPETHGKWIPKLQNSSGPDYFVVMNPNQEKLNKGVTFTQAREEEKQWFENTEPWCSSTFKDKLGVKRLRTRLENLLIEKIRESIPEVTNKISNRLKKENNILKNLPPPPLNAHSAISNVTNKCKESIRHKLENTETELNDKNDNLWEKMRGQLNEYKTTIKNGRPLFVLKSNNHALLVDVLENISTQNCDKKYDSIVVTTKAIVNKHSNRRSLGSEEFFKETTNIKDIIDKNRAHELPSRVPYKVPNDIIKKYQRHWKEHSTQCLEKIFDIFWKEIEQIIRNSAKQYKKLCLFLEGRAKKRLESCKERCEKLIELFSDLELKKPYTEDDQITRNKSVYQSQLINLVPNDTEAATVVADVKSYYELSLRRYTDYVCMTIIYKFVFEFSEDWQNSMISDIFVDDTENANGHLKPNELIEEDPAITDDRDRCEKDINRLKKIKKELEDFKFSML</sequence>
<dbReference type="AlphaFoldDB" id="A0A9N9BMK0"/>
<dbReference type="InterPro" id="IPR027417">
    <property type="entry name" value="P-loop_NTPase"/>
</dbReference>
<evidence type="ECO:0000313" key="5">
    <source>
        <dbReference type="EMBL" id="CAG8570931.1"/>
    </source>
</evidence>
<dbReference type="PROSITE" id="PS51388">
    <property type="entry name" value="GED"/>
    <property type="match status" value="1"/>
</dbReference>
<dbReference type="Pfam" id="PF02212">
    <property type="entry name" value="GED"/>
    <property type="match status" value="1"/>
</dbReference>
<dbReference type="InterPro" id="IPR030381">
    <property type="entry name" value="G_DYNAMIN_dom"/>
</dbReference>
<gene>
    <name evidence="5" type="ORF">POCULU_LOCUS5991</name>
</gene>
<dbReference type="GO" id="GO:0016020">
    <property type="term" value="C:membrane"/>
    <property type="evidence" value="ECO:0007669"/>
    <property type="project" value="TreeGrafter"/>
</dbReference>
<dbReference type="PROSITE" id="PS51718">
    <property type="entry name" value="G_DYNAMIN_2"/>
    <property type="match status" value="1"/>
</dbReference>
<accession>A0A9N9BMK0</accession>
<dbReference type="PANTHER" id="PTHR11566:SF21">
    <property type="entry name" value="DYNAMIN RELATED PROTEIN 1, ISOFORM A"/>
    <property type="match status" value="1"/>
</dbReference>
<evidence type="ECO:0000313" key="6">
    <source>
        <dbReference type="Proteomes" id="UP000789572"/>
    </source>
</evidence>
<evidence type="ECO:0000256" key="2">
    <source>
        <dbReference type="ARBA" id="ARBA00023134"/>
    </source>
</evidence>